<sequence length="105" mass="12189">MTEQTHLEFLQNSLIPMLAEMFPNENKGPDPASDTIWFQQDGAPPHYARPISTFLDTCFPERWIGRRGPIEWPARSPDQTPLDYFLNTRSTSTDHKIRRLEKSNS</sequence>
<dbReference type="InterPro" id="IPR036397">
    <property type="entry name" value="RNaseH_sf"/>
</dbReference>
<dbReference type="GO" id="GO:0003676">
    <property type="term" value="F:nucleic acid binding"/>
    <property type="evidence" value="ECO:0007669"/>
    <property type="project" value="InterPro"/>
</dbReference>
<reference evidence="1" key="1">
    <citation type="submission" date="2021-12" db="EMBL/GenBank/DDBJ databases">
        <authorList>
            <person name="King R."/>
        </authorList>
    </citation>
    <scope>NUCLEOTIDE SEQUENCE</scope>
</reference>
<name>A0A9P0FCU9_BRAAE</name>
<dbReference type="OrthoDB" id="6766291at2759"/>
<gene>
    <name evidence="1" type="ORF">MELIAE_LOCUS1538</name>
</gene>
<accession>A0A9P0FCU9</accession>
<proteinExistence type="predicted"/>
<protein>
    <recommendedName>
        <fullName evidence="3">Transposase</fullName>
    </recommendedName>
</protein>
<dbReference type="Gene3D" id="3.30.420.10">
    <property type="entry name" value="Ribonuclease H-like superfamily/Ribonuclease H"/>
    <property type="match status" value="1"/>
</dbReference>
<evidence type="ECO:0008006" key="3">
    <source>
        <dbReference type="Google" id="ProtNLM"/>
    </source>
</evidence>
<keyword evidence="2" id="KW-1185">Reference proteome</keyword>
<dbReference type="PANTHER" id="PTHR47326:SF1">
    <property type="entry name" value="HTH PSQ-TYPE DOMAIN-CONTAINING PROTEIN"/>
    <property type="match status" value="1"/>
</dbReference>
<dbReference type="Proteomes" id="UP001154078">
    <property type="component" value="Chromosome 1"/>
</dbReference>
<dbReference type="PANTHER" id="PTHR47326">
    <property type="entry name" value="TRANSPOSABLE ELEMENT TC3 TRANSPOSASE-LIKE PROTEIN"/>
    <property type="match status" value="1"/>
</dbReference>
<organism evidence="1 2">
    <name type="scientific">Brassicogethes aeneus</name>
    <name type="common">Rape pollen beetle</name>
    <name type="synonym">Meligethes aeneus</name>
    <dbReference type="NCBI Taxonomy" id="1431903"/>
    <lineage>
        <taxon>Eukaryota</taxon>
        <taxon>Metazoa</taxon>
        <taxon>Ecdysozoa</taxon>
        <taxon>Arthropoda</taxon>
        <taxon>Hexapoda</taxon>
        <taxon>Insecta</taxon>
        <taxon>Pterygota</taxon>
        <taxon>Neoptera</taxon>
        <taxon>Endopterygota</taxon>
        <taxon>Coleoptera</taxon>
        <taxon>Polyphaga</taxon>
        <taxon>Cucujiformia</taxon>
        <taxon>Nitidulidae</taxon>
        <taxon>Meligethinae</taxon>
        <taxon>Brassicogethes</taxon>
    </lineage>
</organism>
<dbReference type="EMBL" id="OV121132">
    <property type="protein sequence ID" value="CAH0547571.1"/>
    <property type="molecule type" value="Genomic_DNA"/>
</dbReference>
<evidence type="ECO:0000313" key="2">
    <source>
        <dbReference type="Proteomes" id="UP001154078"/>
    </source>
</evidence>
<dbReference type="AlphaFoldDB" id="A0A9P0FCU9"/>
<evidence type="ECO:0000313" key="1">
    <source>
        <dbReference type="EMBL" id="CAH0547571.1"/>
    </source>
</evidence>